<dbReference type="eggNOG" id="COG1082">
    <property type="taxonomic scope" value="Bacteria"/>
</dbReference>
<organism evidence="3 4">
    <name type="scientific">Arthrobacter globiformis (strain ATCC 8010 / DSM 20124 / JCM 1332 / NBRC 12137 / NCIMB 8907 / NRRL B-2979 / 168)</name>
    <dbReference type="NCBI Taxonomy" id="1077972"/>
    <lineage>
        <taxon>Bacteria</taxon>
        <taxon>Bacillati</taxon>
        <taxon>Actinomycetota</taxon>
        <taxon>Actinomycetes</taxon>
        <taxon>Micrococcales</taxon>
        <taxon>Micrococcaceae</taxon>
        <taxon>Arthrobacter</taxon>
    </lineage>
</organism>
<sequence>MKLGYPTITWGGVVGMPGGVTSVKDSFYLTAGSTADAFRDIAAAGYTGTEVFDGNLLEFVDEPQSFTHLLEETGLTLVSVYTGANFIFDDIVNEEMAKIEKAAAMAATFGAQRLVIGGGAQRAHGPADGDFQRLASGLDRCTEIASAAGLTATYHPHLGTLVETSEALTKIMKLSGIHFCPDTAHLAGGGGNPAELIRRYSDRLAHVHLKDWDSRSQRFMPLGEGELDFNAILQAIRETGYDDWLMVELDYYDGDPKTAAEISKRYLDKLLATQTS</sequence>
<dbReference type="InterPro" id="IPR036237">
    <property type="entry name" value="Xyl_isomerase-like_sf"/>
</dbReference>
<dbReference type="PANTHER" id="PTHR12110:SF41">
    <property type="entry name" value="INOSOSE DEHYDRATASE"/>
    <property type="match status" value="1"/>
</dbReference>
<accession>H0QL74</accession>
<evidence type="ECO:0000313" key="4">
    <source>
        <dbReference type="Proteomes" id="UP000003828"/>
    </source>
</evidence>
<dbReference type="AlphaFoldDB" id="H0QL74"/>
<feature type="domain" description="Xylose isomerase-like TIM barrel" evidence="2">
    <location>
        <begin position="38"/>
        <end position="269"/>
    </location>
</feature>
<dbReference type="SUPFAM" id="SSF51658">
    <property type="entry name" value="Xylose isomerase-like"/>
    <property type="match status" value="1"/>
</dbReference>
<dbReference type="EMBL" id="BAEG01000040">
    <property type="protein sequence ID" value="GAB13575.1"/>
    <property type="molecule type" value="Genomic_DNA"/>
</dbReference>
<evidence type="ECO:0000256" key="1">
    <source>
        <dbReference type="ARBA" id="ARBA00023277"/>
    </source>
</evidence>
<keyword evidence="1" id="KW-0119">Carbohydrate metabolism</keyword>
<reference evidence="3 4" key="1">
    <citation type="submission" date="2011-12" db="EMBL/GenBank/DDBJ databases">
        <title>Whole genome shotgun sequence of Arthrobacter globiformis NBRC 12137.</title>
        <authorList>
            <person name="Miyazawa S."/>
            <person name="Hosoyama A."/>
            <person name="Tsuchikane K."/>
            <person name="Katsumata H."/>
            <person name="Yamazaki S."/>
            <person name="Fujita N."/>
        </authorList>
    </citation>
    <scope>NUCLEOTIDE SEQUENCE [LARGE SCALE GENOMIC DNA]</scope>
    <source>
        <strain evidence="3 4">NBRC 12137</strain>
    </source>
</reference>
<dbReference type="RefSeq" id="WP_003800945.1">
    <property type="nucleotide sequence ID" value="NZ_BAEG01000040.1"/>
</dbReference>
<keyword evidence="4" id="KW-1185">Reference proteome</keyword>
<proteinExistence type="predicted"/>
<dbReference type="InterPro" id="IPR050312">
    <property type="entry name" value="IolE/XylAMocC-like"/>
</dbReference>
<name>H0QL74_ARTG1</name>
<dbReference type="Gene3D" id="3.20.20.150">
    <property type="entry name" value="Divalent-metal-dependent TIM barrel enzymes"/>
    <property type="match status" value="1"/>
</dbReference>
<dbReference type="InterPro" id="IPR013022">
    <property type="entry name" value="Xyl_isomerase-like_TIM-brl"/>
</dbReference>
<dbReference type="STRING" id="1077972.ARGLB_040_00290"/>
<evidence type="ECO:0000259" key="2">
    <source>
        <dbReference type="Pfam" id="PF01261"/>
    </source>
</evidence>
<dbReference type="Pfam" id="PF01261">
    <property type="entry name" value="AP_endonuc_2"/>
    <property type="match status" value="1"/>
</dbReference>
<dbReference type="PANTHER" id="PTHR12110">
    <property type="entry name" value="HYDROXYPYRUVATE ISOMERASE"/>
    <property type="match status" value="1"/>
</dbReference>
<gene>
    <name evidence="3" type="ORF">ARGLB_040_00290</name>
</gene>
<comment type="caution">
    <text evidence="3">The sequence shown here is derived from an EMBL/GenBank/DDBJ whole genome shotgun (WGS) entry which is preliminary data.</text>
</comment>
<evidence type="ECO:0000313" key="3">
    <source>
        <dbReference type="EMBL" id="GAB13575.1"/>
    </source>
</evidence>
<protein>
    <submittedName>
        <fullName evidence="3">Putative inositol catabolism protein</fullName>
    </submittedName>
</protein>
<dbReference type="Proteomes" id="UP000003828">
    <property type="component" value="Unassembled WGS sequence"/>
</dbReference>
<dbReference type="OrthoDB" id="104997at2"/>